<dbReference type="Gene3D" id="3.30.420.10">
    <property type="entry name" value="Ribonuclease H-like superfamily/Ribonuclease H"/>
    <property type="match status" value="1"/>
</dbReference>
<dbReference type="Proteomes" id="UP001217089">
    <property type="component" value="Unassembled WGS sequence"/>
</dbReference>
<name>A0ABQ9E2K1_TEGGR</name>
<reference evidence="2 3" key="1">
    <citation type="submission" date="2022-12" db="EMBL/GenBank/DDBJ databases">
        <title>Chromosome-level genome of Tegillarca granosa.</title>
        <authorList>
            <person name="Kim J."/>
        </authorList>
    </citation>
    <scope>NUCLEOTIDE SEQUENCE [LARGE SCALE GENOMIC DNA]</scope>
    <source>
        <strain evidence="2">Teg-2019</strain>
        <tissue evidence="2">Adductor muscle</tissue>
    </source>
</reference>
<dbReference type="InterPro" id="IPR052144">
    <property type="entry name" value="piRNA_biogenesis_EXD1"/>
</dbReference>
<dbReference type="EMBL" id="JARBDR010000923">
    <property type="protein sequence ID" value="KAJ8297508.1"/>
    <property type="molecule type" value="Genomic_DNA"/>
</dbReference>
<dbReference type="SUPFAM" id="SSF53098">
    <property type="entry name" value="Ribonuclease H-like"/>
    <property type="match status" value="1"/>
</dbReference>
<dbReference type="PANTHER" id="PTHR46628">
    <property type="entry name" value="PIRNA BIOGENESIS PROTEIN EXD1"/>
    <property type="match status" value="1"/>
</dbReference>
<dbReference type="InterPro" id="IPR036397">
    <property type="entry name" value="RNaseH_sf"/>
</dbReference>
<dbReference type="PANTHER" id="PTHR46628:SF1">
    <property type="entry name" value="PIRNA BIOGENESIS PROTEIN EXD1"/>
    <property type="match status" value="1"/>
</dbReference>
<dbReference type="InterPro" id="IPR012337">
    <property type="entry name" value="RNaseH-like_sf"/>
</dbReference>
<evidence type="ECO:0000313" key="3">
    <source>
        <dbReference type="Proteomes" id="UP001217089"/>
    </source>
</evidence>
<protein>
    <submittedName>
        <fullName evidence="2">Uncharacterized protein</fullName>
    </submittedName>
</protein>
<sequence>MAEFIGRHVKLCLNDGKEVEGYVHSVDQSTGKLTLEREAILNCATKKRIPGFRCYFGSEIATIDVLEDVKKKKEIVKEDDLLKPEKREAGPRILHQKQIPPHLRKIRDIEALQQSSSLYRRSQSDDEITDRKSNNSGKSSDNDSGEGTSDLDLSESSTDQPYVLLNKTNREFDQAIMDIKKESVIGVAMEGVCIGRKGKLCWLQVADVFVYRLHMGKGDWPRYVKGLAAALLDHLGLSEDQIYSLAIRQNFKKEDQEVWAQRPVRRQMLELAMKNVMYLRELRIVLMEKMLAEFVAGVDLYLTQSQQHLLPIAFNELPALMTDRNNYRWQRRSRNMTRLTDPQGFVENFEAIKDCHYARDTTWNSTSGNTVTPVY</sequence>
<keyword evidence="3" id="KW-1185">Reference proteome</keyword>
<gene>
    <name evidence="2" type="ORF">KUTeg_024039</name>
</gene>
<organism evidence="2 3">
    <name type="scientific">Tegillarca granosa</name>
    <name type="common">Malaysian cockle</name>
    <name type="synonym">Anadara granosa</name>
    <dbReference type="NCBI Taxonomy" id="220873"/>
    <lineage>
        <taxon>Eukaryota</taxon>
        <taxon>Metazoa</taxon>
        <taxon>Spiralia</taxon>
        <taxon>Lophotrochozoa</taxon>
        <taxon>Mollusca</taxon>
        <taxon>Bivalvia</taxon>
        <taxon>Autobranchia</taxon>
        <taxon>Pteriomorphia</taxon>
        <taxon>Arcoida</taxon>
        <taxon>Arcoidea</taxon>
        <taxon>Arcidae</taxon>
        <taxon>Tegillarca</taxon>
    </lineage>
</organism>
<accession>A0ABQ9E2K1</accession>
<evidence type="ECO:0000256" key="1">
    <source>
        <dbReference type="SAM" id="MobiDB-lite"/>
    </source>
</evidence>
<proteinExistence type="predicted"/>
<comment type="caution">
    <text evidence="2">The sequence shown here is derived from an EMBL/GenBank/DDBJ whole genome shotgun (WGS) entry which is preliminary data.</text>
</comment>
<feature type="region of interest" description="Disordered" evidence="1">
    <location>
        <begin position="118"/>
        <end position="156"/>
    </location>
</feature>
<evidence type="ECO:0000313" key="2">
    <source>
        <dbReference type="EMBL" id="KAJ8297508.1"/>
    </source>
</evidence>